<protein>
    <recommendedName>
        <fullName evidence="6">Septum formation initiator domain-containing protein</fullName>
    </recommendedName>
</protein>
<dbReference type="AlphaFoldDB" id="A0A8H4LTS9"/>
<feature type="region of interest" description="Disordered" evidence="2">
    <location>
        <begin position="1"/>
        <end position="65"/>
    </location>
</feature>
<evidence type="ECO:0000313" key="5">
    <source>
        <dbReference type="Proteomes" id="UP000557566"/>
    </source>
</evidence>
<dbReference type="OrthoDB" id="5419542at2759"/>
<keyword evidence="3" id="KW-0812">Transmembrane</keyword>
<keyword evidence="1" id="KW-0175">Coiled coil</keyword>
<dbReference type="Proteomes" id="UP000557566">
    <property type="component" value="Unassembled WGS sequence"/>
</dbReference>
<feature type="region of interest" description="Disordered" evidence="2">
    <location>
        <begin position="314"/>
        <end position="337"/>
    </location>
</feature>
<evidence type="ECO:0000256" key="2">
    <source>
        <dbReference type="SAM" id="MobiDB-lite"/>
    </source>
</evidence>
<dbReference type="EMBL" id="JAAVMX010000008">
    <property type="protein sequence ID" value="KAF4505220.1"/>
    <property type="molecule type" value="Genomic_DNA"/>
</dbReference>
<evidence type="ECO:0008006" key="6">
    <source>
        <dbReference type="Google" id="ProtNLM"/>
    </source>
</evidence>
<keyword evidence="3" id="KW-0472">Membrane</keyword>
<evidence type="ECO:0000313" key="4">
    <source>
        <dbReference type="EMBL" id="KAF4505220.1"/>
    </source>
</evidence>
<keyword evidence="3" id="KW-1133">Transmembrane helix</keyword>
<name>A0A8H4LTS9_9HYPO</name>
<gene>
    <name evidence="4" type="ORF">G6O67_007192</name>
</gene>
<feature type="coiled-coil region" evidence="1">
    <location>
        <begin position="209"/>
        <end position="250"/>
    </location>
</feature>
<organism evidence="4 5">
    <name type="scientific">Ophiocordyceps sinensis</name>
    <dbReference type="NCBI Taxonomy" id="72228"/>
    <lineage>
        <taxon>Eukaryota</taxon>
        <taxon>Fungi</taxon>
        <taxon>Dikarya</taxon>
        <taxon>Ascomycota</taxon>
        <taxon>Pezizomycotina</taxon>
        <taxon>Sordariomycetes</taxon>
        <taxon>Hypocreomycetidae</taxon>
        <taxon>Hypocreales</taxon>
        <taxon>Ophiocordycipitaceae</taxon>
        <taxon>Ophiocordyceps</taxon>
    </lineage>
</organism>
<keyword evidence="5" id="KW-1185">Reference proteome</keyword>
<proteinExistence type="predicted"/>
<sequence length="347" mass="38647">MSQPETKSPREPMPNPNNRVVELPKPRARHQVKRSLSELTSPAGLSRHNHPLRHHPSYGHDNDRGLLDVQAPLQTRHSISLFRPAGVASVMSPDLSRRPSLSAKKDDVGEAETKYARDARLQLEQEKASIRADVLKQSLGHLATFSTDTSNQLDLTYYAVLEKMSTLQNTVTAMKGLAEGLRDLCDGFDNDSRALESDTVSQLAALGRFEEHESKISSLQDRVRQGRARMQSLTDRVDVVRERIEGWERADRDWQEKTRKRLKVFWSVTSVVAILIVALAVGVRYTTTRLDDAHRGSAGAALSIRPWLNVSNQSVSSAGGGDGEAGKTMPWKTPAADDERLRVFDEL</sequence>
<reference evidence="4 5" key="1">
    <citation type="journal article" date="2020" name="Genome Biol. Evol.">
        <title>A new high-quality draft genome assembly of the Chinese cordyceps Ophiocordyceps sinensis.</title>
        <authorList>
            <person name="Shu R."/>
            <person name="Zhang J."/>
            <person name="Meng Q."/>
            <person name="Zhang H."/>
            <person name="Zhou G."/>
            <person name="Li M."/>
            <person name="Wu P."/>
            <person name="Zhao Y."/>
            <person name="Chen C."/>
            <person name="Qin Q."/>
        </authorList>
    </citation>
    <scope>NUCLEOTIDE SEQUENCE [LARGE SCALE GENOMIC DNA]</scope>
    <source>
        <strain evidence="4 5">IOZ07</strain>
    </source>
</reference>
<feature type="transmembrane region" description="Helical" evidence="3">
    <location>
        <begin position="264"/>
        <end position="285"/>
    </location>
</feature>
<accession>A0A8H4LTS9</accession>
<evidence type="ECO:0000256" key="1">
    <source>
        <dbReference type="SAM" id="Coils"/>
    </source>
</evidence>
<feature type="compositionally biased region" description="Basic residues" evidence="2">
    <location>
        <begin position="47"/>
        <end position="57"/>
    </location>
</feature>
<evidence type="ECO:0000256" key="3">
    <source>
        <dbReference type="SAM" id="Phobius"/>
    </source>
</evidence>
<comment type="caution">
    <text evidence="4">The sequence shown here is derived from an EMBL/GenBank/DDBJ whole genome shotgun (WGS) entry which is preliminary data.</text>
</comment>